<comment type="caution">
    <text evidence="2">The sequence shown here is derived from an EMBL/GenBank/DDBJ whole genome shotgun (WGS) entry which is preliminary data.</text>
</comment>
<dbReference type="InterPro" id="IPR029058">
    <property type="entry name" value="AB_hydrolase_fold"/>
</dbReference>
<dbReference type="InterPro" id="IPR000073">
    <property type="entry name" value="AB_hydrolase_1"/>
</dbReference>
<sequence length="306" mass="35183">MAPHSAFTLHDGAKLAYEVLGAQFLEQKEPIVLVNGMTTTRGDWERLANSLSEVRPVLLFDHRGMGDSTYSTPEMNDVITIESMARDLVMLLEFLGWKEVILCVVVQQLLFLPHHAQNPVSLPFKPTHVIFAATLASVLRDKRYGVHLKFPPPEKRASLTDEDKKDLSRDMLDRSFDPAWLAIPENKPRYEWWLNRMIRGRPARTILQQGRTLNRFNFAGLHDKLPRDMKILVLHGVEDLIVPFSSSEEICKLIPWAKRVEVGTQPGQTPSLSYGHNWFEYFDINAWRDVIEVFVENSKPERQAKL</sequence>
<evidence type="ECO:0000313" key="3">
    <source>
        <dbReference type="Proteomes" id="UP001556367"/>
    </source>
</evidence>
<evidence type="ECO:0000313" key="2">
    <source>
        <dbReference type="EMBL" id="KAL0946569.1"/>
    </source>
</evidence>
<dbReference type="Gene3D" id="3.40.50.1820">
    <property type="entry name" value="alpha/beta hydrolase"/>
    <property type="match status" value="2"/>
</dbReference>
<dbReference type="Proteomes" id="UP001556367">
    <property type="component" value="Unassembled WGS sequence"/>
</dbReference>
<accession>A0ABR3ITK0</accession>
<dbReference type="EMBL" id="JASNQZ010000015">
    <property type="protein sequence ID" value="KAL0946569.1"/>
    <property type="molecule type" value="Genomic_DNA"/>
</dbReference>
<proteinExistence type="predicted"/>
<gene>
    <name evidence="2" type="ORF">HGRIS_012772</name>
</gene>
<evidence type="ECO:0000259" key="1">
    <source>
        <dbReference type="Pfam" id="PF00561"/>
    </source>
</evidence>
<dbReference type="Pfam" id="PF00561">
    <property type="entry name" value="Abhydrolase_1"/>
    <property type="match status" value="1"/>
</dbReference>
<dbReference type="SUPFAM" id="SSF53474">
    <property type="entry name" value="alpha/beta-Hydrolases"/>
    <property type="match status" value="1"/>
</dbReference>
<reference evidence="3" key="1">
    <citation type="submission" date="2024-06" db="EMBL/GenBank/DDBJ databases">
        <title>Multi-omics analyses provide insights into the biosynthesis of the anticancer antibiotic pleurotin in Hohenbuehelia grisea.</title>
        <authorList>
            <person name="Weaver J.A."/>
            <person name="Alberti F."/>
        </authorList>
    </citation>
    <scope>NUCLEOTIDE SEQUENCE [LARGE SCALE GENOMIC DNA]</scope>
    <source>
        <strain evidence="3">T-177</strain>
    </source>
</reference>
<feature type="domain" description="AB hydrolase-1" evidence="1">
    <location>
        <begin position="30"/>
        <end position="102"/>
    </location>
</feature>
<dbReference type="PANTHER" id="PTHR43433:SF5">
    <property type="entry name" value="AB HYDROLASE-1 DOMAIN-CONTAINING PROTEIN"/>
    <property type="match status" value="1"/>
</dbReference>
<protein>
    <recommendedName>
        <fullName evidence="1">AB hydrolase-1 domain-containing protein</fullName>
    </recommendedName>
</protein>
<name>A0ABR3ITK0_9AGAR</name>
<organism evidence="2 3">
    <name type="scientific">Hohenbuehelia grisea</name>
    <dbReference type="NCBI Taxonomy" id="104357"/>
    <lineage>
        <taxon>Eukaryota</taxon>
        <taxon>Fungi</taxon>
        <taxon>Dikarya</taxon>
        <taxon>Basidiomycota</taxon>
        <taxon>Agaricomycotina</taxon>
        <taxon>Agaricomycetes</taxon>
        <taxon>Agaricomycetidae</taxon>
        <taxon>Agaricales</taxon>
        <taxon>Pleurotineae</taxon>
        <taxon>Pleurotaceae</taxon>
        <taxon>Hohenbuehelia</taxon>
    </lineage>
</organism>
<dbReference type="InterPro" id="IPR050471">
    <property type="entry name" value="AB_hydrolase"/>
</dbReference>
<dbReference type="PANTHER" id="PTHR43433">
    <property type="entry name" value="HYDROLASE, ALPHA/BETA FOLD FAMILY PROTEIN"/>
    <property type="match status" value="1"/>
</dbReference>
<keyword evidence="3" id="KW-1185">Reference proteome</keyword>